<dbReference type="EMBL" id="JAPQFJ010000016">
    <property type="protein sequence ID" value="MCY6959844.1"/>
    <property type="molecule type" value="Genomic_DNA"/>
</dbReference>
<feature type="transmembrane region" description="Helical" evidence="8">
    <location>
        <begin position="192"/>
        <end position="212"/>
    </location>
</feature>
<evidence type="ECO:0000313" key="9">
    <source>
        <dbReference type="EMBL" id="MCY6959844.1"/>
    </source>
</evidence>
<keyword evidence="5 8" id="KW-0812">Transmembrane</keyword>
<evidence type="ECO:0000256" key="1">
    <source>
        <dbReference type="ARBA" id="ARBA00004651"/>
    </source>
</evidence>
<dbReference type="Pfam" id="PF03547">
    <property type="entry name" value="Mem_trans"/>
    <property type="match status" value="1"/>
</dbReference>
<comment type="similarity">
    <text evidence="2">Belongs to the auxin efflux carrier (TC 2.A.69) family.</text>
</comment>
<evidence type="ECO:0000256" key="6">
    <source>
        <dbReference type="ARBA" id="ARBA00022989"/>
    </source>
</evidence>
<evidence type="ECO:0000313" key="10">
    <source>
        <dbReference type="Proteomes" id="UP001144612"/>
    </source>
</evidence>
<dbReference type="RefSeq" id="WP_268062281.1">
    <property type="nucleotide sequence ID" value="NZ_JAPQFJ010000016.1"/>
</dbReference>
<proteinExistence type="inferred from homology"/>
<name>A0ABT4DC11_9CLOT</name>
<dbReference type="PANTHER" id="PTHR36838">
    <property type="entry name" value="AUXIN EFFLUX CARRIER FAMILY PROTEIN"/>
    <property type="match status" value="1"/>
</dbReference>
<feature type="transmembrane region" description="Helical" evidence="8">
    <location>
        <begin position="100"/>
        <end position="121"/>
    </location>
</feature>
<organism evidence="9 10">
    <name type="scientific">Clostridium brassicae</name>
    <dbReference type="NCBI Taxonomy" id="2999072"/>
    <lineage>
        <taxon>Bacteria</taxon>
        <taxon>Bacillati</taxon>
        <taxon>Bacillota</taxon>
        <taxon>Clostridia</taxon>
        <taxon>Eubacteriales</taxon>
        <taxon>Clostridiaceae</taxon>
        <taxon>Clostridium</taxon>
    </lineage>
</organism>
<dbReference type="InterPro" id="IPR004776">
    <property type="entry name" value="Mem_transp_PIN-like"/>
</dbReference>
<feature type="transmembrane region" description="Helical" evidence="8">
    <location>
        <begin position="224"/>
        <end position="242"/>
    </location>
</feature>
<keyword evidence="6 8" id="KW-1133">Transmembrane helix</keyword>
<evidence type="ECO:0000256" key="4">
    <source>
        <dbReference type="ARBA" id="ARBA00022475"/>
    </source>
</evidence>
<keyword evidence="7 8" id="KW-0472">Membrane</keyword>
<evidence type="ECO:0000256" key="7">
    <source>
        <dbReference type="ARBA" id="ARBA00023136"/>
    </source>
</evidence>
<sequence length="304" mass="34059">MFDLNAVNQVTILTILILVGFYAKKRGYINDDVNKGLSDILINITNPCLILISFSFKFSREMLGNIGRVIIYSTLIHIVLLILGKIMYTKHYDNDEQNILKFLTLFSNCGFIGYPVLQGVYGNIAIFYASIFSIPYNVLLWTYGIRLFSKKKGSTDLLKQLFSPALISIFIGLIMFLFSIKLPYPIHRSIEMVGNMTAPIAMMITGVALASIKVKDIFIGIKAYYPVISRLIILPAVIYVMLSVLKVDKFLMEICVIIEAMPPASLTVVFAESYESNVDFAAKCTFLSTIISVITIPIVISLVR</sequence>
<feature type="transmembrane region" description="Helical" evidence="8">
    <location>
        <begin position="280"/>
        <end position="303"/>
    </location>
</feature>
<dbReference type="Proteomes" id="UP001144612">
    <property type="component" value="Unassembled WGS sequence"/>
</dbReference>
<evidence type="ECO:0000256" key="8">
    <source>
        <dbReference type="SAM" id="Phobius"/>
    </source>
</evidence>
<keyword evidence="4" id="KW-1003">Cell membrane</keyword>
<feature type="transmembrane region" description="Helical" evidence="8">
    <location>
        <begin position="69"/>
        <end position="88"/>
    </location>
</feature>
<dbReference type="InterPro" id="IPR038770">
    <property type="entry name" value="Na+/solute_symporter_sf"/>
</dbReference>
<feature type="transmembrane region" description="Helical" evidence="8">
    <location>
        <begin position="127"/>
        <end position="149"/>
    </location>
</feature>
<feature type="transmembrane region" description="Helical" evidence="8">
    <location>
        <begin position="161"/>
        <end position="180"/>
    </location>
</feature>
<keyword evidence="3" id="KW-0813">Transport</keyword>
<feature type="transmembrane region" description="Helical" evidence="8">
    <location>
        <begin position="6"/>
        <end position="24"/>
    </location>
</feature>
<dbReference type="PANTHER" id="PTHR36838:SF1">
    <property type="entry name" value="SLR1864 PROTEIN"/>
    <property type="match status" value="1"/>
</dbReference>
<comment type="subcellular location">
    <subcellularLocation>
        <location evidence="1">Cell membrane</location>
        <topology evidence="1">Multi-pass membrane protein</topology>
    </subcellularLocation>
</comment>
<gene>
    <name evidence="9" type="ORF">OW729_14580</name>
</gene>
<evidence type="ECO:0000256" key="2">
    <source>
        <dbReference type="ARBA" id="ARBA00010145"/>
    </source>
</evidence>
<feature type="transmembrane region" description="Helical" evidence="8">
    <location>
        <begin position="36"/>
        <end position="57"/>
    </location>
</feature>
<keyword evidence="10" id="KW-1185">Reference proteome</keyword>
<protein>
    <submittedName>
        <fullName evidence="9">AEC family transporter</fullName>
    </submittedName>
</protein>
<evidence type="ECO:0000256" key="5">
    <source>
        <dbReference type="ARBA" id="ARBA00022692"/>
    </source>
</evidence>
<evidence type="ECO:0000256" key="3">
    <source>
        <dbReference type="ARBA" id="ARBA00022448"/>
    </source>
</evidence>
<comment type="caution">
    <text evidence="9">The sequence shown here is derived from an EMBL/GenBank/DDBJ whole genome shotgun (WGS) entry which is preliminary data.</text>
</comment>
<accession>A0ABT4DC11</accession>
<dbReference type="Gene3D" id="1.20.1530.20">
    <property type="match status" value="1"/>
</dbReference>
<reference evidence="9" key="1">
    <citation type="submission" date="2022-12" db="EMBL/GenBank/DDBJ databases">
        <title>Clostridium sp. nov., isolated from industrial wastewater.</title>
        <authorList>
            <person name="Jiayan W."/>
        </authorList>
    </citation>
    <scope>NUCLEOTIDE SEQUENCE</scope>
    <source>
        <strain evidence="9">ZC22-4</strain>
    </source>
</reference>